<protein>
    <submittedName>
        <fullName evidence="2">Uncharacterized protein</fullName>
    </submittedName>
</protein>
<accession>A0AAE3K8Y3</accession>
<feature type="transmembrane region" description="Helical" evidence="1">
    <location>
        <begin position="704"/>
        <end position="726"/>
    </location>
</feature>
<dbReference type="Proteomes" id="UP001203207">
    <property type="component" value="Unassembled WGS sequence"/>
</dbReference>
<keyword evidence="1" id="KW-0812">Transmembrane</keyword>
<evidence type="ECO:0000313" key="2">
    <source>
        <dbReference type="EMBL" id="MCL9816985.1"/>
    </source>
</evidence>
<keyword evidence="1" id="KW-0472">Membrane</keyword>
<comment type="caution">
    <text evidence="2">The sequence shown here is derived from an EMBL/GenBank/DDBJ whole genome shotgun (WGS) entry which is preliminary data.</text>
</comment>
<dbReference type="AlphaFoldDB" id="A0AAE3K8Y3"/>
<reference evidence="2" key="1">
    <citation type="journal article" date="2022" name="Syst. Appl. Microbiol.">
        <title>Natronocalculus amylovorans gen. nov., sp. nov., and Natranaeroarchaeum aerophilus sp. nov., dominant culturable amylolytic natronoarchaea from hypersaline soda lakes in southwestern Siberia.</title>
        <authorList>
            <person name="Sorokin D.Y."/>
            <person name="Elcheninov A.G."/>
            <person name="Khizhniak T.V."/>
            <person name="Koenen M."/>
            <person name="Bale N.J."/>
            <person name="Damste J.S.S."/>
            <person name="Kublanov I.V."/>
        </authorList>
    </citation>
    <scope>NUCLEOTIDE SEQUENCE</scope>
    <source>
        <strain evidence="2">AArc-St2</strain>
    </source>
</reference>
<proteinExistence type="predicted"/>
<dbReference type="EMBL" id="JAKRVX010000003">
    <property type="protein sequence ID" value="MCL9816985.1"/>
    <property type="molecule type" value="Genomic_DNA"/>
</dbReference>
<dbReference type="RefSeq" id="WP_250583916.1">
    <property type="nucleotide sequence ID" value="NZ_JAKRVX010000003.1"/>
</dbReference>
<sequence>MLARRGNTGTTRNRAQQTTVIVCVIFLCCSFVTPAAANTHHTSSEFTAAGNNVEIWDGAGFALHTKQPDTAVDANGTVISETIDRDVSIYQSDFSGSVNNPGAFVFADDARVRLDFNSTGDIDTTQFAGENVSLIAARLHSPTDRAVQGVGEVSPQRAGELLTAADRNNRATFRHVFHTADDRSARSIDEDGFEGFYYNLGWYEDGPGIYAFYVVDTDDPAAVAVSEAGRLTVTEDVRILGADVVAVHDGESTVDAPFAATVGDELSFDSTLQTDSDAVSHTVLVYNPATIENTEVAYEPHPRPFLGVRSPRDVRMTTTGRVRGSIDADPETTIYGARLTTGSQAHGSEIGILASHIRNAALTTASDAFDASLTARADVAGDSTIAVQTHAEWDPGTYHYVHIVDHDDRSAVEAANGTIELVAPGERYPTQRASIGHEAAATGPTVEQHDAAQRIDLSVRNLRTNQPVVFDVEPIESVSPISTSELTITSESPGDETTVSIDHSIPETQYSDPQRQVVGYQTIESTEQSDDIRAVISIDDQLIDQLSVLETDIEFIQVDGTGDPLPTEQTADGYEVRLESPGIVAVTIPAGIEVPVEQHTVSLTTPEIESGDAFTVETSLQNPVAETVNTTIHITVNGAQFRTENVSLGPYEDRSVEYSYPFTATGTFSIGVDEGVAGDLTVNPAPTTDNEEATTERTQTDDSIVAIIFTIGILLSVGIVVVATVLSKQDIYTK</sequence>
<keyword evidence="1" id="KW-1133">Transmembrane helix</keyword>
<gene>
    <name evidence="2" type="ORF">AArcSt2_08520</name>
</gene>
<keyword evidence="3" id="KW-1185">Reference proteome</keyword>
<name>A0AAE3K8Y3_9EURY</name>
<organism evidence="2 3">
    <name type="scientific">Natronocalculus amylovorans</name>
    <dbReference type="NCBI Taxonomy" id="2917812"/>
    <lineage>
        <taxon>Archaea</taxon>
        <taxon>Methanobacteriati</taxon>
        <taxon>Methanobacteriota</taxon>
        <taxon>Stenosarchaea group</taxon>
        <taxon>Halobacteria</taxon>
        <taxon>Halobacteriales</taxon>
        <taxon>Haloferacaceae</taxon>
        <taxon>Natronocalculus</taxon>
    </lineage>
</organism>
<reference evidence="2" key="2">
    <citation type="submission" date="2022-02" db="EMBL/GenBank/DDBJ databases">
        <authorList>
            <person name="Elcheninov A.G."/>
            <person name="Sorokin D.Y."/>
            <person name="Kublanov I.V."/>
        </authorList>
    </citation>
    <scope>NUCLEOTIDE SEQUENCE</scope>
    <source>
        <strain evidence="2">AArc-St2</strain>
    </source>
</reference>
<evidence type="ECO:0000256" key="1">
    <source>
        <dbReference type="SAM" id="Phobius"/>
    </source>
</evidence>
<evidence type="ECO:0000313" key="3">
    <source>
        <dbReference type="Proteomes" id="UP001203207"/>
    </source>
</evidence>